<evidence type="ECO:0000313" key="3">
    <source>
        <dbReference type="EMBL" id="SMX25804.1"/>
    </source>
</evidence>
<dbReference type="InterPro" id="IPR003675">
    <property type="entry name" value="Rce1/LyrA-like_dom"/>
</dbReference>
<feature type="transmembrane region" description="Helical" evidence="1">
    <location>
        <begin position="250"/>
        <end position="267"/>
    </location>
</feature>
<name>A0A238J7F0_9RHOB</name>
<feature type="transmembrane region" description="Helical" evidence="1">
    <location>
        <begin position="219"/>
        <end position="238"/>
    </location>
</feature>
<keyword evidence="1" id="KW-1133">Transmembrane helix</keyword>
<reference evidence="4" key="1">
    <citation type="submission" date="2017-05" db="EMBL/GenBank/DDBJ databases">
        <authorList>
            <person name="Rodrigo-Torres L."/>
            <person name="Arahal R. D."/>
            <person name="Lucena T."/>
        </authorList>
    </citation>
    <scope>NUCLEOTIDE SEQUENCE [LARGE SCALE GENOMIC DNA]</scope>
    <source>
        <strain evidence="4">CECT 8489</strain>
    </source>
</reference>
<proteinExistence type="predicted"/>
<protein>
    <submittedName>
        <fullName evidence="3">CAAX amino terminal protease self- immunity</fullName>
    </submittedName>
</protein>
<feature type="transmembrane region" description="Helical" evidence="1">
    <location>
        <begin position="161"/>
        <end position="184"/>
    </location>
</feature>
<feature type="transmembrane region" description="Helical" evidence="1">
    <location>
        <begin position="190"/>
        <end position="212"/>
    </location>
</feature>
<dbReference type="GO" id="GO:0004175">
    <property type="term" value="F:endopeptidase activity"/>
    <property type="evidence" value="ECO:0007669"/>
    <property type="project" value="UniProtKB-ARBA"/>
</dbReference>
<feature type="transmembrane region" description="Helical" evidence="1">
    <location>
        <begin position="7"/>
        <end position="32"/>
    </location>
</feature>
<dbReference type="RefSeq" id="WP_093975972.1">
    <property type="nucleotide sequence ID" value="NZ_FXXQ01000030.1"/>
</dbReference>
<dbReference type="AlphaFoldDB" id="A0A238J7F0"/>
<dbReference type="GO" id="GO:0006508">
    <property type="term" value="P:proteolysis"/>
    <property type="evidence" value="ECO:0007669"/>
    <property type="project" value="UniProtKB-KW"/>
</dbReference>
<sequence>MQNERSIASFIVLTFAISWAFFIPTFLTWIGVTTPIGGDGYNGFASFASTFGPLIAALFLLGRKGGWQAAWALIKSGFDFRMKPLVLVAAFLLPIALAGLAVALVSVSGIDELPGSMVPQDLGYPAIIWLIPAFLSMMVFGGGQEEFGWRGYAQRPMQTRLGFVWGSLLLGAIWGLWHLPLWIMPGDPHIYIPFTVFVIFTMAFSVQMLWLFELSGYRLSVPWIMHGVQNTVLVVLPVYRLDADGPQTGLYLYVVLNIVVAALMTFARKRR</sequence>
<dbReference type="EMBL" id="FXXQ01000030">
    <property type="protein sequence ID" value="SMX25804.1"/>
    <property type="molecule type" value="Genomic_DNA"/>
</dbReference>
<dbReference type="Proteomes" id="UP000201838">
    <property type="component" value="Unassembled WGS sequence"/>
</dbReference>
<evidence type="ECO:0000313" key="4">
    <source>
        <dbReference type="Proteomes" id="UP000201838"/>
    </source>
</evidence>
<dbReference type="InterPro" id="IPR042150">
    <property type="entry name" value="MmRce1-like"/>
</dbReference>
<feature type="domain" description="CAAX prenyl protease 2/Lysostaphin resistance protein A-like" evidence="2">
    <location>
        <begin position="129"/>
        <end position="232"/>
    </location>
</feature>
<dbReference type="GO" id="GO:0080120">
    <property type="term" value="P:CAAX-box protein maturation"/>
    <property type="evidence" value="ECO:0007669"/>
    <property type="project" value="UniProtKB-ARBA"/>
</dbReference>
<keyword evidence="4" id="KW-1185">Reference proteome</keyword>
<feature type="transmembrane region" description="Helical" evidence="1">
    <location>
        <begin position="84"/>
        <end position="110"/>
    </location>
</feature>
<dbReference type="Pfam" id="PF02517">
    <property type="entry name" value="Rce1-like"/>
    <property type="match status" value="1"/>
</dbReference>
<dbReference type="PANTHER" id="PTHR35797:SF1">
    <property type="entry name" value="PROTEASE"/>
    <property type="match status" value="1"/>
</dbReference>
<organism evidence="3 4">
    <name type="scientific">Boseongicola aestuarii</name>
    <dbReference type="NCBI Taxonomy" id="1470561"/>
    <lineage>
        <taxon>Bacteria</taxon>
        <taxon>Pseudomonadati</taxon>
        <taxon>Pseudomonadota</taxon>
        <taxon>Alphaproteobacteria</taxon>
        <taxon>Rhodobacterales</taxon>
        <taxon>Paracoccaceae</taxon>
        <taxon>Boseongicola</taxon>
    </lineage>
</organism>
<feature type="transmembrane region" description="Helical" evidence="1">
    <location>
        <begin position="44"/>
        <end position="63"/>
    </location>
</feature>
<gene>
    <name evidence="3" type="ORF">BOA8489_03949</name>
</gene>
<keyword evidence="3" id="KW-0645">Protease</keyword>
<keyword evidence="1" id="KW-0812">Transmembrane</keyword>
<keyword evidence="1" id="KW-0472">Membrane</keyword>
<accession>A0A238J7F0</accession>
<feature type="transmembrane region" description="Helical" evidence="1">
    <location>
        <begin position="122"/>
        <end position="140"/>
    </location>
</feature>
<keyword evidence="3" id="KW-0378">Hydrolase</keyword>
<dbReference type="PANTHER" id="PTHR35797">
    <property type="entry name" value="PROTEASE-RELATED"/>
    <property type="match status" value="1"/>
</dbReference>
<evidence type="ECO:0000256" key="1">
    <source>
        <dbReference type="SAM" id="Phobius"/>
    </source>
</evidence>
<evidence type="ECO:0000259" key="2">
    <source>
        <dbReference type="Pfam" id="PF02517"/>
    </source>
</evidence>
<dbReference type="OrthoDB" id="3693644at2"/>